<accession>A0ABV8QTJ5</accession>
<protein>
    <submittedName>
        <fullName evidence="1">Uncharacterized protein</fullName>
    </submittedName>
</protein>
<evidence type="ECO:0000313" key="2">
    <source>
        <dbReference type="Proteomes" id="UP001595907"/>
    </source>
</evidence>
<gene>
    <name evidence="1" type="ORF">ACFOWM_07460</name>
</gene>
<organism evidence="1 2">
    <name type="scientific">Ferruginibacter yonginensis</name>
    <dbReference type="NCBI Taxonomy" id="1310416"/>
    <lineage>
        <taxon>Bacteria</taxon>
        <taxon>Pseudomonadati</taxon>
        <taxon>Bacteroidota</taxon>
        <taxon>Chitinophagia</taxon>
        <taxon>Chitinophagales</taxon>
        <taxon>Chitinophagaceae</taxon>
        <taxon>Ferruginibacter</taxon>
    </lineage>
</organism>
<name>A0ABV8QTJ5_9BACT</name>
<reference evidence="2" key="1">
    <citation type="journal article" date="2019" name="Int. J. Syst. Evol. Microbiol.">
        <title>The Global Catalogue of Microorganisms (GCM) 10K type strain sequencing project: providing services to taxonomists for standard genome sequencing and annotation.</title>
        <authorList>
            <consortium name="The Broad Institute Genomics Platform"/>
            <consortium name="The Broad Institute Genome Sequencing Center for Infectious Disease"/>
            <person name="Wu L."/>
            <person name="Ma J."/>
        </authorList>
    </citation>
    <scope>NUCLEOTIDE SEQUENCE [LARGE SCALE GENOMIC DNA]</scope>
    <source>
        <strain evidence="2">CECT 8289</strain>
    </source>
</reference>
<dbReference type="EMBL" id="JBHSCZ010000002">
    <property type="protein sequence ID" value="MFC4262708.1"/>
    <property type="molecule type" value="Genomic_DNA"/>
</dbReference>
<dbReference type="Proteomes" id="UP001595907">
    <property type="component" value="Unassembled WGS sequence"/>
</dbReference>
<evidence type="ECO:0000313" key="1">
    <source>
        <dbReference type="EMBL" id="MFC4262708.1"/>
    </source>
</evidence>
<dbReference type="RefSeq" id="WP_379708417.1">
    <property type="nucleotide sequence ID" value="NZ_JBHSCZ010000002.1"/>
</dbReference>
<comment type="caution">
    <text evidence="1">The sequence shown here is derived from an EMBL/GenBank/DDBJ whole genome shotgun (WGS) entry which is preliminary data.</text>
</comment>
<keyword evidence="2" id="KW-1185">Reference proteome</keyword>
<proteinExistence type="predicted"/>
<sequence>MVNITQDDLLKYLYNEGTLEKRTQIQTLLNTDDELLERLTNLAIVQNRLDAIKLISPSDRAVDNILNYTERVAELAASK</sequence>